<evidence type="ECO:0000256" key="2">
    <source>
        <dbReference type="ARBA" id="ARBA00022771"/>
    </source>
</evidence>
<dbReference type="Proteomes" id="UP000289340">
    <property type="component" value="Chromosome 4"/>
</dbReference>
<dbReference type="AlphaFoldDB" id="A0A445KXE9"/>
<evidence type="ECO:0000256" key="3">
    <source>
        <dbReference type="ARBA" id="ARBA00022833"/>
    </source>
</evidence>
<keyword evidence="8" id="KW-1185">Reference proteome</keyword>
<keyword evidence="3" id="KW-0862">Zinc</keyword>
<sequence>TGGCENFFHCHTCGCCYSTQLKNSHPCVEGAIHHDCPICFEYLFESVNDVTVLLCGHTIHKSCLKEMREHFQYACPLCLKSVCDMSKVWEKFDLEIAATPIPEPYQNKMVSILCFSFLYDDVGYCRSSSC</sequence>
<dbReference type="SUPFAM" id="SSF57850">
    <property type="entry name" value="RING/U-box"/>
    <property type="match status" value="1"/>
</dbReference>
<keyword evidence="2 4" id="KW-0863">Zinc-finger</keyword>
<dbReference type="Gene3D" id="3.30.40.10">
    <property type="entry name" value="Zinc/RING finger domain, C3HC4 (zinc finger)"/>
    <property type="match status" value="1"/>
</dbReference>
<evidence type="ECO:0000259" key="6">
    <source>
        <dbReference type="PROSITE" id="PS51270"/>
    </source>
</evidence>
<dbReference type="InterPro" id="IPR027370">
    <property type="entry name" value="Znf-RING_euk"/>
</dbReference>
<dbReference type="EMBL" id="QZWG01000004">
    <property type="protein sequence ID" value="RZC15483.1"/>
    <property type="molecule type" value="Genomic_DNA"/>
</dbReference>
<evidence type="ECO:0000313" key="7">
    <source>
        <dbReference type="EMBL" id="RZC15483.1"/>
    </source>
</evidence>
<protein>
    <submittedName>
        <fullName evidence="7">Putative E3 ubiquitin-protein ligase RZFP34</fullName>
    </submittedName>
</protein>
<organism evidence="7 8">
    <name type="scientific">Glycine soja</name>
    <name type="common">Wild soybean</name>
    <dbReference type="NCBI Taxonomy" id="3848"/>
    <lineage>
        <taxon>Eukaryota</taxon>
        <taxon>Viridiplantae</taxon>
        <taxon>Streptophyta</taxon>
        <taxon>Embryophyta</taxon>
        <taxon>Tracheophyta</taxon>
        <taxon>Spermatophyta</taxon>
        <taxon>Magnoliopsida</taxon>
        <taxon>eudicotyledons</taxon>
        <taxon>Gunneridae</taxon>
        <taxon>Pentapetalae</taxon>
        <taxon>rosids</taxon>
        <taxon>fabids</taxon>
        <taxon>Fabales</taxon>
        <taxon>Fabaceae</taxon>
        <taxon>Papilionoideae</taxon>
        <taxon>50 kb inversion clade</taxon>
        <taxon>NPAAA clade</taxon>
        <taxon>indigoferoid/millettioid clade</taxon>
        <taxon>Phaseoleae</taxon>
        <taxon>Glycine</taxon>
        <taxon>Glycine subgen. Soja</taxon>
    </lineage>
</organism>
<dbReference type="PROSITE" id="PS51270">
    <property type="entry name" value="ZF_CTCHY"/>
    <property type="match status" value="1"/>
</dbReference>
<dbReference type="InterPro" id="IPR013083">
    <property type="entry name" value="Znf_RING/FYVE/PHD"/>
</dbReference>
<name>A0A445KXE9_GLYSO</name>
<accession>A0A445KXE9</accession>
<comment type="caution">
    <text evidence="7">The sequence shown here is derived from an EMBL/GenBank/DDBJ whole genome shotgun (WGS) entry which is preliminary data.</text>
</comment>
<feature type="domain" description="RING-type" evidence="5">
    <location>
        <begin position="36"/>
        <end position="78"/>
    </location>
</feature>
<dbReference type="SUPFAM" id="SSF161245">
    <property type="entry name" value="Zinc hairpin stack"/>
    <property type="match status" value="1"/>
</dbReference>
<feature type="domain" description="CTCHY-type" evidence="6">
    <location>
        <begin position="1"/>
        <end position="35"/>
    </location>
</feature>
<evidence type="ECO:0000256" key="1">
    <source>
        <dbReference type="ARBA" id="ARBA00022723"/>
    </source>
</evidence>
<dbReference type="PANTHER" id="PTHR21319:SF65">
    <property type="entry name" value="CHY AND CTCHY AND RING-TYPE ZINC FINGER PROTEIN"/>
    <property type="match status" value="1"/>
</dbReference>
<keyword evidence="1" id="KW-0479">Metal-binding</keyword>
<dbReference type="GO" id="GO:0061630">
    <property type="term" value="F:ubiquitin protein ligase activity"/>
    <property type="evidence" value="ECO:0007669"/>
    <property type="project" value="TreeGrafter"/>
</dbReference>
<dbReference type="PANTHER" id="PTHR21319">
    <property type="entry name" value="RING FINGER AND CHY ZINC FINGER DOMAIN-CONTAINING PROTEIN 1"/>
    <property type="match status" value="1"/>
</dbReference>
<dbReference type="SMART" id="SM00184">
    <property type="entry name" value="RING"/>
    <property type="match status" value="1"/>
</dbReference>
<dbReference type="Pfam" id="PF13445">
    <property type="entry name" value="zf-RING_UBOX"/>
    <property type="match status" value="1"/>
</dbReference>
<evidence type="ECO:0000256" key="4">
    <source>
        <dbReference type="PROSITE-ProRule" id="PRU00175"/>
    </source>
</evidence>
<evidence type="ECO:0000259" key="5">
    <source>
        <dbReference type="PROSITE" id="PS50089"/>
    </source>
</evidence>
<dbReference type="Pfam" id="PF14599">
    <property type="entry name" value="zinc_ribbon_6"/>
    <property type="match status" value="1"/>
</dbReference>
<dbReference type="GO" id="GO:0016567">
    <property type="term" value="P:protein ubiquitination"/>
    <property type="evidence" value="ECO:0007669"/>
    <property type="project" value="TreeGrafter"/>
</dbReference>
<dbReference type="GO" id="GO:0008270">
    <property type="term" value="F:zinc ion binding"/>
    <property type="evidence" value="ECO:0007669"/>
    <property type="project" value="UniProtKB-KW"/>
</dbReference>
<reference evidence="7 8" key="1">
    <citation type="submission" date="2018-09" db="EMBL/GenBank/DDBJ databases">
        <title>A high-quality reference genome of wild soybean provides a powerful tool to mine soybean genomes.</title>
        <authorList>
            <person name="Xie M."/>
            <person name="Chung C.Y.L."/>
            <person name="Li M.-W."/>
            <person name="Wong F.-L."/>
            <person name="Chan T.-F."/>
            <person name="Lam H.-M."/>
        </authorList>
    </citation>
    <scope>NUCLEOTIDE SEQUENCE [LARGE SCALE GENOMIC DNA]</scope>
    <source>
        <strain evidence="8">cv. W05</strain>
        <tissue evidence="7">Hypocotyl of etiolated seedlings</tissue>
    </source>
</reference>
<dbReference type="InterPro" id="IPR039512">
    <property type="entry name" value="RCHY1_zinc-ribbon"/>
</dbReference>
<evidence type="ECO:0000313" key="8">
    <source>
        <dbReference type="Proteomes" id="UP000289340"/>
    </source>
</evidence>
<dbReference type="InterPro" id="IPR001841">
    <property type="entry name" value="Znf_RING"/>
</dbReference>
<dbReference type="GO" id="GO:0005634">
    <property type="term" value="C:nucleus"/>
    <property type="evidence" value="ECO:0007669"/>
    <property type="project" value="TreeGrafter"/>
</dbReference>
<dbReference type="PROSITE" id="PS50089">
    <property type="entry name" value="ZF_RING_2"/>
    <property type="match status" value="1"/>
</dbReference>
<dbReference type="GO" id="GO:0006511">
    <property type="term" value="P:ubiquitin-dependent protein catabolic process"/>
    <property type="evidence" value="ECO:0007669"/>
    <property type="project" value="TreeGrafter"/>
</dbReference>
<dbReference type="InterPro" id="IPR017921">
    <property type="entry name" value="Znf_CTCHY"/>
</dbReference>
<dbReference type="InterPro" id="IPR037275">
    <property type="entry name" value="Znf_CTCHY_sf"/>
</dbReference>
<proteinExistence type="predicted"/>
<gene>
    <name evidence="7" type="ORF">D0Y65_009039</name>
</gene>
<feature type="non-terminal residue" evidence="7">
    <location>
        <position position="1"/>
    </location>
</feature>